<protein>
    <submittedName>
        <fullName evidence="1">DNA polymerase alpha accessory factor Mcl1</fullName>
    </submittedName>
</protein>
<proteinExistence type="predicted"/>
<accession>A0ACC1LG95</accession>
<name>A0ACC1LG95_9FUNG</name>
<organism evidence="1 2">
    <name type="scientific">Coemansia helicoidea</name>
    <dbReference type="NCBI Taxonomy" id="1286919"/>
    <lineage>
        <taxon>Eukaryota</taxon>
        <taxon>Fungi</taxon>
        <taxon>Fungi incertae sedis</taxon>
        <taxon>Zoopagomycota</taxon>
        <taxon>Kickxellomycotina</taxon>
        <taxon>Kickxellomycetes</taxon>
        <taxon>Kickxellales</taxon>
        <taxon>Kickxellaceae</taxon>
        <taxon>Coemansia</taxon>
    </lineage>
</organism>
<dbReference type="Proteomes" id="UP001140087">
    <property type="component" value="Unassembled WGS sequence"/>
</dbReference>
<evidence type="ECO:0000313" key="2">
    <source>
        <dbReference type="Proteomes" id="UP001140087"/>
    </source>
</evidence>
<reference evidence="1" key="1">
    <citation type="submission" date="2022-07" db="EMBL/GenBank/DDBJ databases">
        <title>Phylogenomic reconstructions and comparative analyses of Kickxellomycotina fungi.</title>
        <authorList>
            <person name="Reynolds N.K."/>
            <person name="Stajich J.E."/>
            <person name="Barry K."/>
            <person name="Grigoriev I.V."/>
            <person name="Crous P."/>
            <person name="Smith M.E."/>
        </authorList>
    </citation>
    <scope>NUCLEOTIDE SEQUENCE</scope>
    <source>
        <strain evidence="1">BCRC 34780</strain>
    </source>
</reference>
<comment type="caution">
    <text evidence="1">The sequence shown here is derived from an EMBL/GenBank/DDBJ whole genome shotgun (WGS) entry which is preliminary data.</text>
</comment>
<sequence length="716" mass="76880">MWDDVVPVEQGHAAPYDRAHAAAAPTAAAGAAQARAAGGQLVSDLFDDSAAVDGNAENGMDVDEDNEDEDLEDAGEALDDFVVDDDGAGYSERQAPQWMAAGGPQTQAFQPGSTPWIGNRRYLAFNMVGSVVSIAQDAAHNSIEVEFYDKSLYRDFHFSDSFKFALAALSDAGCVFATTTKELANDRSLRGAADASDVSVVSYRGFASWSTSADWMFKLPPKEHPRCIAASSHGVAVVTSQGMLRLLTCGGVQRHIESLPTRVVTCVARGDLLLLVLEARGTVTSTAGARHVEYEYLLLSMDGHTHVAAGACPVGPSAEIVWAGFSEEGHPAVCDSKGMLRVLHRYWVPRDACWVPVLDTRRLARDRAKHETFWPVALSAKQFIVVTCRDRARFPPFPRPILDELDVDIPLLNTDTHAGQQEAKYMAMRIFGEQERGEAARTGAENSPGDAAALAKDDLEQDKLLLRLVQLACKTDKTQRAIDLALMIKLDQSFDAAIKIAVHQKQTALAERLMRIRESRAASGEDDQDSGDDDDDDDGLHAVVAPEARRHRRPPVATYGKKPAGGSRSSDGEEDASPPLQPGDAHIDDKAAAAEAASSDDGSRVLVARPAQPPVTSKPFNPFGVADPATSMEIRRSDSFFDAADQRSDGLSRESSAGVAGKRQPSADDPNNARPGKRHARVAGRDRVQAKMSAFALKPAAPITGDEAAMSGDESM</sequence>
<evidence type="ECO:0000313" key="1">
    <source>
        <dbReference type="EMBL" id="KAJ2808169.1"/>
    </source>
</evidence>
<keyword evidence="2" id="KW-1185">Reference proteome</keyword>
<gene>
    <name evidence="1" type="primary">mcl1</name>
    <name evidence="1" type="ORF">H4R21_000185</name>
</gene>
<dbReference type="EMBL" id="JANBUN010000012">
    <property type="protein sequence ID" value="KAJ2808169.1"/>
    <property type="molecule type" value="Genomic_DNA"/>
</dbReference>